<dbReference type="NCBIfam" id="TIGR00147">
    <property type="entry name" value="YegS/Rv2252/BmrU family lipid kinase"/>
    <property type="match status" value="1"/>
</dbReference>
<dbReference type="InterPro" id="IPR050187">
    <property type="entry name" value="Lipid_Phosphate_FormReg"/>
</dbReference>
<evidence type="ECO:0000313" key="12">
    <source>
        <dbReference type="EMBL" id="MFC4355873.1"/>
    </source>
</evidence>
<dbReference type="InterPro" id="IPR017438">
    <property type="entry name" value="ATP-NAD_kinase_N"/>
</dbReference>
<dbReference type="InterPro" id="IPR005218">
    <property type="entry name" value="Diacylglycerol/lipid_kinase"/>
</dbReference>
<comment type="caution">
    <text evidence="12">The sequence shown here is derived from an EMBL/GenBank/DDBJ whole genome shotgun (WGS) entry which is preliminary data.</text>
</comment>
<keyword evidence="7" id="KW-0067">ATP-binding</keyword>
<evidence type="ECO:0000256" key="7">
    <source>
        <dbReference type="ARBA" id="ARBA00022840"/>
    </source>
</evidence>
<dbReference type="InterPro" id="IPR016064">
    <property type="entry name" value="NAD/diacylglycerol_kinase_sf"/>
</dbReference>
<comment type="cofactor">
    <cofactor evidence="1">
        <name>Mg(2+)</name>
        <dbReference type="ChEBI" id="CHEBI:18420"/>
    </cofactor>
</comment>
<comment type="similarity">
    <text evidence="2">Belongs to the diacylglycerol/lipid kinase family.</text>
</comment>
<feature type="domain" description="DAGKc" evidence="11">
    <location>
        <begin position="1"/>
        <end position="128"/>
    </location>
</feature>
<dbReference type="Pfam" id="PF19279">
    <property type="entry name" value="YegS_C"/>
    <property type="match status" value="1"/>
</dbReference>
<sequence>MKSVTVIINPVAGNGRALKKWQNLQPSLPEATVYYSEYPRHAVSIAKNLVKEKIARLVIVIGGDGTVHEVIEGTKGAPWIEVVAVSAGSGNDFGRTFTTVDSLEDIQDFVETSAPVKQMRIGRMHTSPKEMVFINNSGYGFDAKVVYEANQSIWKKRLNRFGLGKVVYYGLVVRELVTYQPTSLQLKVDDENHTFHDVWFVVVCNQAYFGGGMKISPHSNPEDDFLEATVVSGISRWKLLVLFGTVFLGWHTKLAAVKQFSGTRFELTTSAPLIGHADGEYSGQLLPGDVAVATLYQETWAMPIQSER</sequence>
<protein>
    <submittedName>
        <fullName evidence="12">Diacylglycerol/lipid kinase family protein</fullName>
        <ecNumber evidence="12">2.7.1.-</ecNumber>
    </submittedName>
</protein>
<evidence type="ECO:0000313" key="13">
    <source>
        <dbReference type="Proteomes" id="UP001595733"/>
    </source>
</evidence>
<keyword evidence="3" id="KW-0444">Lipid biosynthesis</keyword>
<evidence type="ECO:0000256" key="8">
    <source>
        <dbReference type="ARBA" id="ARBA00023098"/>
    </source>
</evidence>
<evidence type="ECO:0000256" key="9">
    <source>
        <dbReference type="ARBA" id="ARBA00023209"/>
    </source>
</evidence>
<dbReference type="Gene3D" id="2.60.200.40">
    <property type="match status" value="1"/>
</dbReference>
<dbReference type="SUPFAM" id="SSF111331">
    <property type="entry name" value="NAD kinase/diacylglycerol kinase-like"/>
    <property type="match status" value="1"/>
</dbReference>
<evidence type="ECO:0000259" key="11">
    <source>
        <dbReference type="PROSITE" id="PS50146"/>
    </source>
</evidence>
<dbReference type="PANTHER" id="PTHR12358">
    <property type="entry name" value="SPHINGOSINE KINASE"/>
    <property type="match status" value="1"/>
</dbReference>
<evidence type="ECO:0000256" key="1">
    <source>
        <dbReference type="ARBA" id="ARBA00001946"/>
    </source>
</evidence>
<evidence type="ECO:0000256" key="10">
    <source>
        <dbReference type="ARBA" id="ARBA00023264"/>
    </source>
</evidence>
<evidence type="ECO:0000256" key="5">
    <source>
        <dbReference type="ARBA" id="ARBA00022741"/>
    </source>
</evidence>
<proteinExistence type="inferred from homology"/>
<organism evidence="12 13">
    <name type="scientific">Chryseomicrobium palamuruense</name>
    <dbReference type="NCBI Taxonomy" id="682973"/>
    <lineage>
        <taxon>Bacteria</taxon>
        <taxon>Bacillati</taxon>
        <taxon>Bacillota</taxon>
        <taxon>Bacilli</taxon>
        <taxon>Bacillales</taxon>
        <taxon>Caryophanaceae</taxon>
        <taxon>Chryseomicrobium</taxon>
    </lineage>
</organism>
<dbReference type="PANTHER" id="PTHR12358:SF54">
    <property type="entry name" value="SPHINGOSINE KINASE RELATED PROTEIN"/>
    <property type="match status" value="1"/>
</dbReference>
<dbReference type="RefSeq" id="WP_378142435.1">
    <property type="nucleotide sequence ID" value="NZ_JBHSEF010000026.1"/>
</dbReference>
<dbReference type="GO" id="GO:0016301">
    <property type="term" value="F:kinase activity"/>
    <property type="evidence" value="ECO:0007669"/>
    <property type="project" value="UniProtKB-KW"/>
</dbReference>
<keyword evidence="4 12" id="KW-0808">Transferase</keyword>
<keyword evidence="13" id="KW-1185">Reference proteome</keyword>
<keyword evidence="8" id="KW-0443">Lipid metabolism</keyword>
<dbReference type="EMBL" id="JBHSEF010000026">
    <property type="protein sequence ID" value="MFC4355873.1"/>
    <property type="molecule type" value="Genomic_DNA"/>
</dbReference>
<dbReference type="SMART" id="SM00046">
    <property type="entry name" value="DAGKc"/>
    <property type="match status" value="1"/>
</dbReference>
<dbReference type="InterPro" id="IPR001206">
    <property type="entry name" value="Diacylglycerol_kinase_cat_dom"/>
</dbReference>
<keyword evidence="9" id="KW-0594">Phospholipid biosynthesis</keyword>
<dbReference type="EC" id="2.7.1.-" evidence="12"/>
<evidence type="ECO:0000256" key="4">
    <source>
        <dbReference type="ARBA" id="ARBA00022679"/>
    </source>
</evidence>
<gene>
    <name evidence="12" type="ORF">ACFO0S_12505</name>
</gene>
<keyword evidence="10" id="KW-1208">Phospholipid metabolism</keyword>
<name>A0ABV8UZL6_9BACL</name>
<evidence type="ECO:0000256" key="3">
    <source>
        <dbReference type="ARBA" id="ARBA00022516"/>
    </source>
</evidence>
<dbReference type="Pfam" id="PF00781">
    <property type="entry name" value="DAGK_cat"/>
    <property type="match status" value="1"/>
</dbReference>
<keyword evidence="6 12" id="KW-0418">Kinase</keyword>
<keyword evidence="5" id="KW-0547">Nucleotide-binding</keyword>
<reference evidence="13" key="1">
    <citation type="journal article" date="2019" name="Int. J. Syst. Evol. Microbiol.">
        <title>The Global Catalogue of Microorganisms (GCM) 10K type strain sequencing project: providing services to taxonomists for standard genome sequencing and annotation.</title>
        <authorList>
            <consortium name="The Broad Institute Genomics Platform"/>
            <consortium name="The Broad Institute Genome Sequencing Center for Infectious Disease"/>
            <person name="Wu L."/>
            <person name="Ma J."/>
        </authorList>
    </citation>
    <scope>NUCLEOTIDE SEQUENCE [LARGE SCALE GENOMIC DNA]</scope>
    <source>
        <strain evidence="13">CCUG 50353</strain>
    </source>
</reference>
<evidence type="ECO:0000256" key="2">
    <source>
        <dbReference type="ARBA" id="ARBA00005983"/>
    </source>
</evidence>
<accession>A0ABV8UZL6</accession>
<dbReference type="Gene3D" id="3.40.50.10330">
    <property type="entry name" value="Probable inorganic polyphosphate/atp-NAD kinase, domain 1"/>
    <property type="match status" value="1"/>
</dbReference>
<dbReference type="PROSITE" id="PS50146">
    <property type="entry name" value="DAGK"/>
    <property type="match status" value="1"/>
</dbReference>
<dbReference type="Proteomes" id="UP001595733">
    <property type="component" value="Unassembled WGS sequence"/>
</dbReference>
<evidence type="ECO:0000256" key="6">
    <source>
        <dbReference type="ARBA" id="ARBA00022777"/>
    </source>
</evidence>
<dbReference type="InterPro" id="IPR045540">
    <property type="entry name" value="YegS/DAGK_C"/>
</dbReference>